<dbReference type="AlphaFoldDB" id="M1ZWU9"/>
<feature type="non-terminal residue" evidence="1">
    <location>
        <position position="42"/>
    </location>
</feature>
<comment type="caution">
    <text evidence="1">The sequence shown here is derived from an EMBL/GenBank/DDBJ whole genome shotgun (WGS) entry which is preliminary data.</text>
</comment>
<dbReference type="InterPro" id="IPR043129">
    <property type="entry name" value="ATPase_NBD"/>
</dbReference>
<name>M1ZWU9_CLOBO</name>
<sequence length="42" mass="4894">MKEILHLGIDIGSTTIKLVLLDMNDNIIYSKYERHYSNIKEA</sequence>
<dbReference type="Proteomes" id="UP000011944">
    <property type="component" value="Unassembled WGS sequence"/>
</dbReference>
<proteinExistence type="predicted"/>
<organism evidence="1 2">
    <name type="scientific">Clostridium botulinum CFSAN001627</name>
    <dbReference type="NCBI Taxonomy" id="1232189"/>
    <lineage>
        <taxon>Bacteria</taxon>
        <taxon>Bacillati</taxon>
        <taxon>Bacillota</taxon>
        <taxon>Clostridia</taxon>
        <taxon>Eubacteriales</taxon>
        <taxon>Clostridiaceae</taxon>
        <taxon>Clostridium</taxon>
    </lineage>
</organism>
<dbReference type="Gene3D" id="3.30.420.40">
    <property type="match status" value="1"/>
</dbReference>
<evidence type="ECO:0000313" key="1">
    <source>
        <dbReference type="EMBL" id="EKN41764.1"/>
    </source>
</evidence>
<dbReference type="PANTHER" id="PTHR32329">
    <property type="entry name" value="BIFUNCTIONAL PROTEIN [INCLUDES 2-HYDROXYACYL-COA DEHYDRATASE (N-TER) AND ITS ACTIVATOR DOMAIN (C_TERM)-RELATED"/>
    <property type="match status" value="1"/>
</dbReference>
<protein>
    <submittedName>
        <fullName evidence="1">Activator of (R)-2-hydroxyglutaryl-CoA dehydratase</fullName>
    </submittedName>
</protein>
<gene>
    <name evidence="1" type="ORF">CFSAN001627_11153</name>
</gene>
<evidence type="ECO:0000313" key="2">
    <source>
        <dbReference type="Proteomes" id="UP000011944"/>
    </source>
</evidence>
<dbReference type="PANTHER" id="PTHR32329:SF4">
    <property type="entry name" value="ACTIVATOR OF 2-HYDROXYACYL-COA DEHYDRATASE"/>
    <property type="match status" value="1"/>
</dbReference>
<dbReference type="InterPro" id="IPR051805">
    <property type="entry name" value="Dehydratase_Activator_Redct"/>
</dbReference>
<reference evidence="1 2" key="2">
    <citation type="submission" date="2013-03" db="EMBL/GenBank/DDBJ databases">
        <title>Diversity in Clostridium botulinum.</title>
        <authorList>
            <person name="Timme R.E."/>
            <person name="Allard M."/>
            <person name="Luo Y."/>
            <person name="Strain E."/>
            <person name="Gonzalez-Escalona N."/>
            <person name="Brown E."/>
        </authorList>
    </citation>
    <scope>NUCLEOTIDE SEQUENCE [LARGE SCALE GENOMIC DNA]</scope>
    <source>
        <strain evidence="1 2">CFSAN001627</strain>
    </source>
</reference>
<dbReference type="SUPFAM" id="SSF53067">
    <property type="entry name" value="Actin-like ATPase domain"/>
    <property type="match status" value="1"/>
</dbReference>
<dbReference type="EMBL" id="AMXI01000650">
    <property type="protein sequence ID" value="EKN41764.1"/>
    <property type="molecule type" value="Genomic_DNA"/>
</dbReference>
<accession>M1ZWU9</accession>
<reference evidence="1 2" key="1">
    <citation type="submission" date="2012-10" db="EMBL/GenBank/DDBJ databases">
        <authorList>
            <person name="Strain E.A."/>
            <person name="Brown E."/>
            <person name="Allard M.W."/>
            <person name="Gonzalez-Escalona N."/>
            <person name="Timme R."/>
        </authorList>
    </citation>
    <scope>NUCLEOTIDE SEQUENCE [LARGE SCALE GENOMIC DNA]</scope>
    <source>
        <strain evidence="1 2">CFSAN001627</strain>
    </source>
</reference>